<evidence type="ECO:0000256" key="5">
    <source>
        <dbReference type="ARBA" id="ARBA00022984"/>
    </source>
</evidence>
<feature type="transmembrane region" description="Helical" evidence="8">
    <location>
        <begin position="43"/>
        <end position="69"/>
    </location>
</feature>
<dbReference type="Pfam" id="PF03023">
    <property type="entry name" value="MurJ"/>
    <property type="match status" value="1"/>
</dbReference>
<feature type="transmembrane region" description="Helical" evidence="8">
    <location>
        <begin position="12"/>
        <end position="31"/>
    </location>
</feature>
<dbReference type="AlphaFoldDB" id="A0A7J9NIX8"/>
<evidence type="ECO:0000256" key="3">
    <source>
        <dbReference type="ARBA" id="ARBA00022692"/>
    </source>
</evidence>
<evidence type="ECO:0000256" key="1">
    <source>
        <dbReference type="ARBA" id="ARBA00004651"/>
    </source>
</evidence>
<feature type="transmembrane region" description="Helical" evidence="8">
    <location>
        <begin position="232"/>
        <end position="252"/>
    </location>
</feature>
<reference evidence="9 10" key="1">
    <citation type="submission" date="2020-07" db="EMBL/GenBank/DDBJ databases">
        <title>Genomic Encyclopedia of Type Strains, Phase IV (KMG-V): Genome sequencing to study the core and pangenomes of soil and plant-associated prokaryotes.</title>
        <authorList>
            <person name="Whitman W."/>
        </authorList>
    </citation>
    <scope>NUCLEOTIDE SEQUENCE [LARGE SCALE GENOMIC DNA]</scope>
    <source>
        <strain evidence="9 10">A4</strain>
    </source>
</reference>
<accession>A0A7J9NIX8</accession>
<feature type="transmembrane region" description="Helical" evidence="8">
    <location>
        <begin position="121"/>
        <end position="144"/>
    </location>
</feature>
<feature type="transmembrane region" description="Helical" evidence="8">
    <location>
        <begin position="264"/>
        <end position="281"/>
    </location>
</feature>
<evidence type="ECO:0000256" key="8">
    <source>
        <dbReference type="SAM" id="Phobius"/>
    </source>
</evidence>
<dbReference type="GO" id="GO:0008360">
    <property type="term" value="P:regulation of cell shape"/>
    <property type="evidence" value="ECO:0007669"/>
    <property type="project" value="UniProtKB-KW"/>
</dbReference>
<keyword evidence="5" id="KW-0573">Peptidoglycan synthesis</keyword>
<feature type="transmembrane region" description="Helical" evidence="8">
    <location>
        <begin position="287"/>
        <end position="304"/>
    </location>
</feature>
<keyword evidence="7 8" id="KW-0472">Membrane</keyword>
<comment type="subcellular location">
    <subcellularLocation>
        <location evidence="1">Cell membrane</location>
        <topology evidence="1">Multi-pass membrane protein</topology>
    </subcellularLocation>
</comment>
<keyword evidence="3 8" id="KW-0812">Transmembrane</keyword>
<evidence type="ECO:0000313" key="9">
    <source>
        <dbReference type="EMBL" id="MBA2840763.1"/>
    </source>
</evidence>
<dbReference type="PANTHER" id="PTHR30250:SF11">
    <property type="entry name" value="O-ANTIGEN TRANSPORTER-RELATED"/>
    <property type="match status" value="1"/>
</dbReference>
<evidence type="ECO:0000256" key="2">
    <source>
        <dbReference type="ARBA" id="ARBA00022475"/>
    </source>
</evidence>
<dbReference type="GO" id="GO:0005886">
    <property type="term" value="C:plasma membrane"/>
    <property type="evidence" value="ECO:0007669"/>
    <property type="project" value="UniProtKB-SubCell"/>
</dbReference>
<keyword evidence="4" id="KW-0133">Cell shape</keyword>
<evidence type="ECO:0000256" key="4">
    <source>
        <dbReference type="ARBA" id="ARBA00022960"/>
    </source>
</evidence>
<name>A0A7J9NIX8_METMI</name>
<dbReference type="PANTHER" id="PTHR30250">
    <property type="entry name" value="PST FAMILY PREDICTED COLANIC ACID TRANSPORTER"/>
    <property type="match status" value="1"/>
</dbReference>
<feature type="transmembrane region" description="Helical" evidence="8">
    <location>
        <begin position="150"/>
        <end position="173"/>
    </location>
</feature>
<evidence type="ECO:0000313" key="10">
    <source>
        <dbReference type="Proteomes" id="UP000563838"/>
    </source>
</evidence>
<protein>
    <submittedName>
        <fullName evidence="9">O-antigen/teichoic acid export membrane protein</fullName>
    </submittedName>
</protein>
<feature type="transmembrane region" description="Helical" evidence="8">
    <location>
        <begin position="194"/>
        <end position="212"/>
    </location>
</feature>
<gene>
    <name evidence="9" type="ORF">HNP87_001295</name>
</gene>
<keyword evidence="2" id="KW-1003">Cell membrane</keyword>
<comment type="caution">
    <text evidence="9">The sequence shown here is derived from an EMBL/GenBank/DDBJ whole genome shotgun (WGS) entry which is preliminary data.</text>
</comment>
<keyword evidence="6 8" id="KW-1133">Transmembrane helix</keyword>
<sequence length="309" mass="35362">MVLIFYPHIYPYIASSLVMLVFIKLFLDWFINLISAILQSKNLFNNVSLLQILRSLTLVLPLILLYYFDYGLNEFLVYVILLASVVAVLITLKEVVGKNINLKNVKNGFSFNKSVIPSSKYFFISSLMVYIYMQSDLLMISIMVDPVEVARYAVVLTLISGAYLIPSSLYTYYLPKMTQSFQNTLEFKKIIFQFRTLIVFTMFPLSLILFLFPKNILNIIYGTNYMDSGYILQILSIVLFFHSICFVNAGMLTASGNQKIRSNIQFLAAILNCILNLYAIPKYGAEGAAITTLITEILIVYLYFQKSKM</sequence>
<evidence type="ECO:0000256" key="6">
    <source>
        <dbReference type="ARBA" id="ARBA00022989"/>
    </source>
</evidence>
<dbReference type="Proteomes" id="UP000563838">
    <property type="component" value="Unassembled WGS sequence"/>
</dbReference>
<proteinExistence type="predicted"/>
<evidence type="ECO:0000256" key="7">
    <source>
        <dbReference type="ARBA" id="ARBA00023136"/>
    </source>
</evidence>
<dbReference type="EMBL" id="JACDUI010000002">
    <property type="protein sequence ID" value="MBA2840763.1"/>
    <property type="molecule type" value="Genomic_DNA"/>
</dbReference>
<dbReference type="InterPro" id="IPR050833">
    <property type="entry name" value="Poly_Biosynth_Transport"/>
</dbReference>
<organism evidence="9 10">
    <name type="scientific">Methanococcus maripaludis</name>
    <name type="common">Methanococcus deltae</name>
    <dbReference type="NCBI Taxonomy" id="39152"/>
    <lineage>
        <taxon>Archaea</taxon>
        <taxon>Methanobacteriati</taxon>
        <taxon>Methanobacteriota</taxon>
        <taxon>Methanomada group</taxon>
        <taxon>Methanococci</taxon>
        <taxon>Methanococcales</taxon>
        <taxon>Methanococcaceae</taxon>
        <taxon>Methanococcus</taxon>
    </lineage>
</organism>
<dbReference type="InterPro" id="IPR004268">
    <property type="entry name" value="MurJ"/>
</dbReference>
<feature type="transmembrane region" description="Helical" evidence="8">
    <location>
        <begin position="75"/>
        <end position="96"/>
    </location>
</feature>